<dbReference type="CDD" id="cd02980">
    <property type="entry name" value="TRX_Fd_family"/>
    <property type="match status" value="1"/>
</dbReference>
<comment type="caution">
    <text evidence="1">The sequence shown here is derived from an EMBL/GenBank/DDBJ whole genome shotgun (WGS) entry which is preliminary data.</text>
</comment>
<name>A0A7C1H6D4_9BACT</name>
<dbReference type="Proteomes" id="UP000886198">
    <property type="component" value="Unassembled WGS sequence"/>
</dbReference>
<sequence length="125" mass="13339">MAKIKSLEELMKIKENAMKGLKMRDSGKRGKVIVAMGTCGIAAGAKDTLRAIVDSLEEKGIDDVAVVQSGCFGLCDVEPTIEVHLEGSEPIIYGHVTPAQAKRVVEQHIIGGKVVGDLIVKRGEL</sequence>
<accession>A0A7C1H6D4</accession>
<organism evidence="1">
    <name type="scientific">Mesotoga infera</name>
    <dbReference type="NCBI Taxonomy" id="1236046"/>
    <lineage>
        <taxon>Bacteria</taxon>
        <taxon>Thermotogati</taxon>
        <taxon>Thermotogota</taxon>
        <taxon>Thermotogae</taxon>
        <taxon>Kosmotogales</taxon>
        <taxon>Kosmotogaceae</taxon>
        <taxon>Mesotoga</taxon>
    </lineage>
</organism>
<gene>
    <name evidence="1" type="ORF">ENN47_06640</name>
</gene>
<reference evidence="1" key="1">
    <citation type="journal article" date="2020" name="mSystems">
        <title>Genome- and Community-Level Interaction Insights into Carbon Utilization and Element Cycling Functions of Hydrothermarchaeota in Hydrothermal Sediment.</title>
        <authorList>
            <person name="Zhou Z."/>
            <person name="Liu Y."/>
            <person name="Xu W."/>
            <person name="Pan J."/>
            <person name="Luo Z.H."/>
            <person name="Li M."/>
        </authorList>
    </citation>
    <scope>NUCLEOTIDE SEQUENCE [LARGE SCALE GENOMIC DNA]</scope>
    <source>
        <strain evidence="1">SpSt-1179</strain>
    </source>
</reference>
<dbReference type="InterPro" id="IPR036249">
    <property type="entry name" value="Thioredoxin-like_sf"/>
</dbReference>
<proteinExistence type="predicted"/>
<dbReference type="SUPFAM" id="SSF52833">
    <property type="entry name" value="Thioredoxin-like"/>
    <property type="match status" value="1"/>
</dbReference>
<dbReference type="Gene3D" id="3.40.30.10">
    <property type="entry name" value="Glutaredoxin"/>
    <property type="match status" value="1"/>
</dbReference>
<dbReference type="AlphaFoldDB" id="A0A7C1H6D4"/>
<evidence type="ECO:0000313" key="1">
    <source>
        <dbReference type="EMBL" id="HDP77846.1"/>
    </source>
</evidence>
<dbReference type="EMBL" id="DSBT01000178">
    <property type="protein sequence ID" value="HDP77846.1"/>
    <property type="molecule type" value="Genomic_DNA"/>
</dbReference>
<protein>
    <submittedName>
        <fullName evidence="1">(2Fe-2S) ferredoxin domain-containing protein</fullName>
    </submittedName>
</protein>